<reference evidence="1 2" key="1">
    <citation type="submission" date="2017-10" db="EMBL/GenBank/DDBJ databases">
        <title>Extensive intraspecific genome diversity in a model arbuscular mycorrhizal fungus.</title>
        <authorList>
            <person name="Chen E.C.H."/>
            <person name="Morin E."/>
            <person name="Baudet D."/>
            <person name="Noel J."/>
            <person name="Ndikumana S."/>
            <person name="Charron P."/>
            <person name="St-Onge C."/>
            <person name="Giorgi J."/>
            <person name="Grigoriev I.V."/>
            <person name="Roux C."/>
            <person name="Martin F.M."/>
            <person name="Corradi N."/>
        </authorList>
    </citation>
    <scope>NUCLEOTIDE SEQUENCE [LARGE SCALE GENOMIC DNA]</scope>
    <source>
        <strain evidence="1 2">A1</strain>
    </source>
</reference>
<evidence type="ECO:0000313" key="1">
    <source>
        <dbReference type="EMBL" id="PKC60287.1"/>
    </source>
</evidence>
<protein>
    <submittedName>
        <fullName evidence="1">Uncharacterized protein</fullName>
    </submittedName>
</protein>
<dbReference type="EMBL" id="LLXH01001170">
    <property type="protein sequence ID" value="PKC60287.1"/>
    <property type="molecule type" value="Genomic_DNA"/>
</dbReference>
<sequence>MPNELGVDNNNLKISNLGINYTSHGSFTSKVHQFENFPEPKNATEVFHSKPYDFSISTNHIDDFNNLNDQNYVGISKTNSISIDTNNNHRIEKIQPIKRHTITIYDKDDEIYNNPNLHPENDDFEIPDGSSCDAICSKQEYSLITFGSTLNASYC</sequence>
<dbReference type="Proteomes" id="UP000232688">
    <property type="component" value="Unassembled WGS sequence"/>
</dbReference>
<dbReference type="VEuPathDB" id="FungiDB:RhiirA1_445001"/>
<organism evidence="1 2">
    <name type="scientific">Rhizophagus irregularis</name>
    <dbReference type="NCBI Taxonomy" id="588596"/>
    <lineage>
        <taxon>Eukaryota</taxon>
        <taxon>Fungi</taxon>
        <taxon>Fungi incertae sedis</taxon>
        <taxon>Mucoromycota</taxon>
        <taxon>Glomeromycotina</taxon>
        <taxon>Glomeromycetes</taxon>
        <taxon>Glomerales</taxon>
        <taxon>Glomeraceae</taxon>
        <taxon>Rhizophagus</taxon>
    </lineage>
</organism>
<comment type="caution">
    <text evidence="1">The sequence shown here is derived from an EMBL/GenBank/DDBJ whole genome shotgun (WGS) entry which is preliminary data.</text>
</comment>
<dbReference type="AlphaFoldDB" id="A0A2N0RAF5"/>
<name>A0A2N0RAF5_9GLOM</name>
<proteinExistence type="predicted"/>
<accession>A0A2N0RAF5</accession>
<reference evidence="1 2" key="2">
    <citation type="submission" date="2017-10" db="EMBL/GenBank/DDBJ databases">
        <title>Genome analyses suggest a sexual origin of heterokaryosis in a supposedly ancient asexual fungus.</title>
        <authorList>
            <person name="Corradi N."/>
            <person name="Sedzielewska K."/>
            <person name="Noel J."/>
            <person name="Charron P."/>
            <person name="Farinelli L."/>
            <person name="Marton T."/>
            <person name="Kruger M."/>
            <person name="Pelin A."/>
            <person name="Brachmann A."/>
            <person name="Corradi N."/>
        </authorList>
    </citation>
    <scope>NUCLEOTIDE SEQUENCE [LARGE SCALE GENOMIC DNA]</scope>
    <source>
        <strain evidence="1 2">A1</strain>
    </source>
</reference>
<gene>
    <name evidence="1" type="ORF">RhiirA1_445001</name>
</gene>
<evidence type="ECO:0000313" key="2">
    <source>
        <dbReference type="Proteomes" id="UP000232688"/>
    </source>
</evidence>